<dbReference type="AlphaFoldDB" id="H0I1S3"/>
<dbReference type="Pfam" id="PF04314">
    <property type="entry name" value="PCuAC"/>
    <property type="match status" value="1"/>
</dbReference>
<evidence type="ECO:0008006" key="4">
    <source>
        <dbReference type="Google" id="ProtNLM"/>
    </source>
</evidence>
<dbReference type="RefSeq" id="WP_008839980.1">
    <property type="nucleotide sequence ID" value="NZ_AHAM01000289.1"/>
</dbReference>
<evidence type="ECO:0000313" key="2">
    <source>
        <dbReference type="EMBL" id="EHK53063.1"/>
    </source>
</evidence>
<dbReference type="PATRIC" id="fig|1107882.3.peg.6202"/>
<dbReference type="SUPFAM" id="SSF110087">
    <property type="entry name" value="DR1885-like metal-binding protein"/>
    <property type="match status" value="1"/>
</dbReference>
<proteinExistence type="predicted"/>
<organism evidence="2 3">
    <name type="scientific">Mesorhizobium alhagi CCNWXJ12-2</name>
    <dbReference type="NCBI Taxonomy" id="1107882"/>
    <lineage>
        <taxon>Bacteria</taxon>
        <taxon>Pseudomonadati</taxon>
        <taxon>Pseudomonadota</taxon>
        <taxon>Alphaproteobacteria</taxon>
        <taxon>Hyphomicrobiales</taxon>
        <taxon>Phyllobacteriaceae</taxon>
        <taxon>Allomesorhizobium</taxon>
    </lineage>
</organism>
<name>H0I1S3_9HYPH</name>
<evidence type="ECO:0000313" key="3">
    <source>
        <dbReference type="Proteomes" id="UP000003250"/>
    </source>
</evidence>
<accession>H0I1S3</accession>
<dbReference type="Gene3D" id="2.60.40.1890">
    <property type="entry name" value="PCu(A)C copper chaperone"/>
    <property type="match status" value="1"/>
</dbReference>
<dbReference type="InterPro" id="IPR058248">
    <property type="entry name" value="Lxx211020-like"/>
</dbReference>
<sequence>MAKYHLMVVLATVTAAVVECGATLASAHDEHGTHAISAGPAEIRDAWSPPSPPGIGTRAVYFTLVNTACAPLKVIGAESLDFAQVSIHESSTRNGIAMMTPATQLTLTAGETVSFAPGGLHLMLMGASRNFHEGEHFRIRLIFDDQDSLVFEATVGGAAAGGNHDHHRQHKDGHPDHPLAETGGS</sequence>
<dbReference type="OrthoDB" id="9796962at2"/>
<dbReference type="PANTHER" id="PTHR36302:SF1">
    <property type="entry name" value="COPPER CHAPERONE PCU(A)C"/>
    <property type="match status" value="1"/>
</dbReference>
<protein>
    <recommendedName>
        <fullName evidence="4">Copper chaperone PCu(A)C</fullName>
    </recommendedName>
</protein>
<reference evidence="2 3" key="1">
    <citation type="journal article" date="2012" name="J. Bacteriol.">
        <title>Draft Genome Sequence of Mesorhizobium alhagi CCNWXJ12-2T, a Novel Salt-Resistant Species Isolated from the Desert of Northwestern China.</title>
        <authorList>
            <person name="Zhou M."/>
            <person name="Chen W."/>
            <person name="Chen H."/>
            <person name="Wei G."/>
        </authorList>
    </citation>
    <scope>NUCLEOTIDE SEQUENCE [LARGE SCALE GENOMIC DNA]</scope>
    <source>
        <strain evidence="2 3">CCNWXJ12-2</strain>
    </source>
</reference>
<dbReference type="PANTHER" id="PTHR36302">
    <property type="entry name" value="BLR7088 PROTEIN"/>
    <property type="match status" value="1"/>
</dbReference>
<evidence type="ECO:0000256" key="1">
    <source>
        <dbReference type="SAM" id="MobiDB-lite"/>
    </source>
</evidence>
<dbReference type="InterPro" id="IPR007410">
    <property type="entry name" value="LpqE-like"/>
</dbReference>
<keyword evidence="3" id="KW-1185">Reference proteome</keyword>
<dbReference type="EMBL" id="AHAM01000289">
    <property type="protein sequence ID" value="EHK53063.1"/>
    <property type="molecule type" value="Genomic_DNA"/>
</dbReference>
<feature type="region of interest" description="Disordered" evidence="1">
    <location>
        <begin position="158"/>
        <end position="185"/>
    </location>
</feature>
<gene>
    <name evidence="2" type="ORF">MAXJ12_32054</name>
</gene>
<dbReference type="InterPro" id="IPR036182">
    <property type="entry name" value="PCuAC_sf"/>
</dbReference>
<dbReference type="Proteomes" id="UP000003250">
    <property type="component" value="Unassembled WGS sequence"/>
</dbReference>